<evidence type="ECO:0000259" key="1">
    <source>
        <dbReference type="Pfam" id="PF08241"/>
    </source>
</evidence>
<dbReference type="Gene3D" id="3.40.50.150">
    <property type="entry name" value="Vaccinia Virus protein VP39"/>
    <property type="match status" value="1"/>
</dbReference>
<dbReference type="InterPro" id="IPR029063">
    <property type="entry name" value="SAM-dependent_MTases_sf"/>
</dbReference>
<dbReference type="RefSeq" id="WP_194538840.1">
    <property type="nucleotide sequence ID" value="NZ_JACEFB010000010.1"/>
</dbReference>
<dbReference type="Pfam" id="PF08241">
    <property type="entry name" value="Methyltransf_11"/>
    <property type="match status" value="1"/>
</dbReference>
<protein>
    <submittedName>
        <fullName evidence="2">Class I SAM-dependent methyltransferase</fullName>
    </submittedName>
</protein>
<comment type="caution">
    <text evidence="2">The sequence shown here is derived from an EMBL/GenBank/DDBJ whole genome shotgun (WGS) entry which is preliminary data.</text>
</comment>
<dbReference type="EMBL" id="JACEFB010000010">
    <property type="protein sequence ID" value="MBA2227087.1"/>
    <property type="molecule type" value="Genomic_DNA"/>
</dbReference>
<organism evidence="2 3">
    <name type="scientific">Thermogemmata fonticola</name>
    <dbReference type="NCBI Taxonomy" id="2755323"/>
    <lineage>
        <taxon>Bacteria</taxon>
        <taxon>Pseudomonadati</taxon>
        <taxon>Planctomycetota</taxon>
        <taxon>Planctomycetia</taxon>
        <taxon>Gemmatales</taxon>
        <taxon>Gemmataceae</taxon>
        <taxon>Thermogemmata</taxon>
    </lineage>
</organism>
<keyword evidence="3" id="KW-1185">Reference proteome</keyword>
<dbReference type="AlphaFoldDB" id="A0A7V8VFQ9"/>
<proteinExistence type="predicted"/>
<reference evidence="2 3" key="1">
    <citation type="submission" date="2020-07" db="EMBL/GenBank/DDBJ databases">
        <title>Thermogemmata thermophila gen. nov., sp. nov., a novel moderate thermophilic planctomycete from a Kamchatka hot spring.</title>
        <authorList>
            <person name="Elcheninov A.G."/>
            <person name="Podosokorskaya O.A."/>
            <person name="Kovaleva O.L."/>
            <person name="Novikov A."/>
            <person name="Bonch-Osmolovskaya E.A."/>
            <person name="Toshchakov S.V."/>
            <person name="Kublanov I.V."/>
        </authorList>
    </citation>
    <scope>NUCLEOTIDE SEQUENCE [LARGE SCALE GENOMIC DNA]</scope>
    <source>
        <strain evidence="2 3">2918</strain>
    </source>
</reference>
<gene>
    <name evidence="2" type="ORF">H0921_13070</name>
</gene>
<evidence type="ECO:0000313" key="2">
    <source>
        <dbReference type="EMBL" id="MBA2227087.1"/>
    </source>
</evidence>
<feature type="domain" description="Methyltransferase type 11" evidence="1">
    <location>
        <begin position="59"/>
        <end position="153"/>
    </location>
</feature>
<name>A0A7V8VFQ9_9BACT</name>
<keyword evidence="2" id="KW-0808">Transferase</keyword>
<keyword evidence="2" id="KW-0489">Methyltransferase</keyword>
<sequence>MDRGWEEQQFHDRQAARRAAALGDDSRKWWVDEDAYFDHETWLRSAWARLEPKAGHKVLDYGCGHGMAAVILARRGAEVFAVDISAGYISEASRRAAFNGVVVRCLQADGEVLPFPSASFDRVWGHAIVHHLCVKRAAAEVARILRPGGVAVFCEPWGGNPLLEIARRYLPYPGKERTPEERPLTSGRLAHLRPYFANIHVEGFQLLALVRRLGWRKGIEWLQRLEQGLLRHWPALWQWCRYVVITCRKAN</sequence>
<dbReference type="SUPFAM" id="SSF53335">
    <property type="entry name" value="S-adenosyl-L-methionine-dependent methyltransferases"/>
    <property type="match status" value="1"/>
</dbReference>
<dbReference type="Proteomes" id="UP000542342">
    <property type="component" value="Unassembled WGS sequence"/>
</dbReference>
<dbReference type="InterPro" id="IPR013216">
    <property type="entry name" value="Methyltransf_11"/>
</dbReference>
<accession>A0A7V8VFQ9</accession>
<dbReference type="PANTHER" id="PTHR43464">
    <property type="entry name" value="METHYLTRANSFERASE"/>
    <property type="match status" value="1"/>
</dbReference>
<dbReference type="CDD" id="cd02440">
    <property type="entry name" value="AdoMet_MTases"/>
    <property type="match status" value="1"/>
</dbReference>
<dbReference type="GO" id="GO:0032259">
    <property type="term" value="P:methylation"/>
    <property type="evidence" value="ECO:0007669"/>
    <property type="project" value="UniProtKB-KW"/>
</dbReference>
<dbReference type="GO" id="GO:0008757">
    <property type="term" value="F:S-adenosylmethionine-dependent methyltransferase activity"/>
    <property type="evidence" value="ECO:0007669"/>
    <property type="project" value="InterPro"/>
</dbReference>
<evidence type="ECO:0000313" key="3">
    <source>
        <dbReference type="Proteomes" id="UP000542342"/>
    </source>
</evidence>